<dbReference type="GO" id="GO:0009244">
    <property type="term" value="P:lipopolysaccharide core region biosynthetic process"/>
    <property type="evidence" value="ECO:0007669"/>
    <property type="project" value="TreeGrafter"/>
</dbReference>
<reference evidence="3 4" key="1">
    <citation type="submission" date="2019-12" db="EMBL/GenBank/DDBJ databases">
        <title>Mucilaginibacter sp. HMF7410 genome sequencing and assembly.</title>
        <authorList>
            <person name="Kang H."/>
            <person name="Cha I."/>
            <person name="Kim H."/>
            <person name="Joh K."/>
        </authorList>
    </citation>
    <scope>NUCLEOTIDE SEQUENCE [LARGE SCALE GENOMIC DNA]</scope>
    <source>
        <strain evidence="3 4">HMF7410</strain>
    </source>
</reference>
<dbReference type="InterPro" id="IPR002201">
    <property type="entry name" value="Glyco_trans_9"/>
</dbReference>
<dbReference type="RefSeq" id="WP_157563765.1">
    <property type="nucleotide sequence ID" value="NZ_WPIK01000002.1"/>
</dbReference>
<dbReference type="Pfam" id="PF01075">
    <property type="entry name" value="Glyco_transf_9"/>
    <property type="match status" value="1"/>
</dbReference>
<dbReference type="EMBL" id="WPIK01000002">
    <property type="protein sequence ID" value="MVN20335.1"/>
    <property type="molecule type" value="Genomic_DNA"/>
</dbReference>
<keyword evidence="2 3" id="KW-0808">Transferase</keyword>
<keyword evidence="1" id="KW-0328">Glycosyltransferase</keyword>
<dbReference type="InterPro" id="IPR051199">
    <property type="entry name" value="LPS_LOS_Heptosyltrfase"/>
</dbReference>
<evidence type="ECO:0000256" key="2">
    <source>
        <dbReference type="ARBA" id="ARBA00022679"/>
    </source>
</evidence>
<accession>A0A7K1SSQ8</accession>
<dbReference type="PANTHER" id="PTHR30160:SF1">
    <property type="entry name" value="LIPOPOLYSACCHARIDE 1,2-N-ACETYLGLUCOSAMINETRANSFERASE-RELATED"/>
    <property type="match status" value="1"/>
</dbReference>
<evidence type="ECO:0000256" key="1">
    <source>
        <dbReference type="ARBA" id="ARBA00022676"/>
    </source>
</evidence>
<proteinExistence type="predicted"/>
<dbReference type="GO" id="GO:0008713">
    <property type="term" value="F:ADP-heptose-lipopolysaccharide heptosyltransferase activity"/>
    <property type="evidence" value="ECO:0007669"/>
    <property type="project" value="TreeGrafter"/>
</dbReference>
<dbReference type="Gene3D" id="3.40.50.2000">
    <property type="entry name" value="Glycogen Phosphorylase B"/>
    <property type="match status" value="2"/>
</dbReference>
<evidence type="ECO:0000313" key="4">
    <source>
        <dbReference type="Proteomes" id="UP000462014"/>
    </source>
</evidence>
<dbReference type="GO" id="GO:0005829">
    <property type="term" value="C:cytosol"/>
    <property type="evidence" value="ECO:0007669"/>
    <property type="project" value="TreeGrafter"/>
</dbReference>
<comment type="caution">
    <text evidence="3">The sequence shown here is derived from an EMBL/GenBank/DDBJ whole genome shotgun (WGS) entry which is preliminary data.</text>
</comment>
<sequence length="354" mass="39553">MDSWQNCKNILVIRLDNMGDLLMSTPAIRALKETFKSKITVLTSSMAAGITPHIPEIDETITFDVPWVKTANASFSNVFLKMVDVLKEKQFDAAIIFTVFSQNPMPAVMLAYLADIPKRLAYCRENPYELLTNWVPDEEPYTLIKHQVKRDLDLVATVGTKTSNDLLSLKIPKAWNSAKEKLHKNSIDLQKPWIILHPGVSEIKRQYPTQNWIELGKRLIADFDCQVIITGSASEKKLTDEIQQGIGTNAFSVAGLLSLDEFICLIKEASLLIAVNTGPVHIAAATQTPVIVLYAQTNPQHTPWKTPNKVLFFEVPEALQSKNEVLKFVQKEAEKVPEIVAVEAILEAVATLSF</sequence>
<evidence type="ECO:0000313" key="3">
    <source>
        <dbReference type="EMBL" id="MVN20335.1"/>
    </source>
</evidence>
<dbReference type="CDD" id="cd03789">
    <property type="entry name" value="GT9_LPS_heptosyltransferase"/>
    <property type="match status" value="1"/>
</dbReference>
<gene>
    <name evidence="3" type="ORF">GO621_02140</name>
</gene>
<name>A0A7K1SSQ8_9SPHI</name>
<dbReference type="AlphaFoldDB" id="A0A7K1SSQ8"/>
<organism evidence="3 4">
    <name type="scientific">Mucilaginibacter arboris</name>
    <dbReference type="NCBI Taxonomy" id="2682090"/>
    <lineage>
        <taxon>Bacteria</taxon>
        <taxon>Pseudomonadati</taxon>
        <taxon>Bacteroidota</taxon>
        <taxon>Sphingobacteriia</taxon>
        <taxon>Sphingobacteriales</taxon>
        <taxon>Sphingobacteriaceae</taxon>
        <taxon>Mucilaginibacter</taxon>
    </lineage>
</organism>
<dbReference type="PANTHER" id="PTHR30160">
    <property type="entry name" value="TETRAACYLDISACCHARIDE 4'-KINASE-RELATED"/>
    <property type="match status" value="1"/>
</dbReference>
<keyword evidence="4" id="KW-1185">Reference proteome</keyword>
<dbReference type="Proteomes" id="UP000462014">
    <property type="component" value="Unassembled WGS sequence"/>
</dbReference>
<dbReference type="SUPFAM" id="SSF53756">
    <property type="entry name" value="UDP-Glycosyltransferase/glycogen phosphorylase"/>
    <property type="match status" value="1"/>
</dbReference>
<protein>
    <submittedName>
        <fullName evidence="3">Glycosyltransferase family 9 protein</fullName>
    </submittedName>
</protein>